<dbReference type="Proteomes" id="UP000006038">
    <property type="component" value="Chromosome 3"/>
</dbReference>
<reference evidence="1" key="1">
    <citation type="journal article" date="2013" name="Nat. Commun.">
        <title>Whole-genome sequencing of Oryza brachyantha reveals mechanisms underlying Oryza genome evolution.</title>
        <authorList>
            <person name="Chen J."/>
            <person name="Huang Q."/>
            <person name="Gao D."/>
            <person name="Wang J."/>
            <person name="Lang Y."/>
            <person name="Liu T."/>
            <person name="Li B."/>
            <person name="Bai Z."/>
            <person name="Luis Goicoechea J."/>
            <person name="Liang C."/>
            <person name="Chen C."/>
            <person name="Zhang W."/>
            <person name="Sun S."/>
            <person name="Liao Y."/>
            <person name="Zhang X."/>
            <person name="Yang L."/>
            <person name="Song C."/>
            <person name="Wang M."/>
            <person name="Shi J."/>
            <person name="Liu G."/>
            <person name="Liu J."/>
            <person name="Zhou H."/>
            <person name="Zhou W."/>
            <person name="Yu Q."/>
            <person name="An N."/>
            <person name="Chen Y."/>
            <person name="Cai Q."/>
            <person name="Wang B."/>
            <person name="Liu B."/>
            <person name="Min J."/>
            <person name="Huang Y."/>
            <person name="Wu H."/>
            <person name="Li Z."/>
            <person name="Zhang Y."/>
            <person name="Yin Y."/>
            <person name="Song W."/>
            <person name="Jiang J."/>
            <person name="Jackson S.A."/>
            <person name="Wing R.A."/>
            <person name="Wang J."/>
            <person name="Chen M."/>
        </authorList>
    </citation>
    <scope>NUCLEOTIDE SEQUENCE [LARGE SCALE GENOMIC DNA]</scope>
    <source>
        <strain evidence="1">cv. IRGC 101232</strain>
    </source>
</reference>
<keyword evidence="2" id="KW-1185">Reference proteome</keyword>
<protein>
    <submittedName>
        <fullName evidence="1">Uncharacterized protein</fullName>
    </submittedName>
</protein>
<evidence type="ECO:0000313" key="2">
    <source>
        <dbReference type="Proteomes" id="UP000006038"/>
    </source>
</evidence>
<proteinExistence type="predicted"/>
<dbReference type="Gramene" id="OB03G45450.1">
    <property type="protein sequence ID" value="OB03G45450.1"/>
    <property type="gene ID" value="OB03G45450"/>
</dbReference>
<name>J3LU19_ORYBR</name>
<sequence length="56" mass="6229">MQKLRHIFSAEKSGIFPFNSLRRSSCKIMSQTHTCSCFTVQLSSVSSSLFTTATIP</sequence>
<evidence type="ECO:0000313" key="1">
    <source>
        <dbReference type="EnsemblPlants" id="OB03G45450.1"/>
    </source>
</evidence>
<accession>J3LU19</accession>
<reference evidence="1" key="2">
    <citation type="submission" date="2013-04" db="UniProtKB">
        <authorList>
            <consortium name="EnsemblPlants"/>
        </authorList>
    </citation>
    <scope>IDENTIFICATION</scope>
</reference>
<dbReference type="HOGENOM" id="CLU_3017472_0_0_1"/>
<organism evidence="1">
    <name type="scientific">Oryza brachyantha</name>
    <name type="common">malo sina</name>
    <dbReference type="NCBI Taxonomy" id="4533"/>
    <lineage>
        <taxon>Eukaryota</taxon>
        <taxon>Viridiplantae</taxon>
        <taxon>Streptophyta</taxon>
        <taxon>Embryophyta</taxon>
        <taxon>Tracheophyta</taxon>
        <taxon>Spermatophyta</taxon>
        <taxon>Magnoliopsida</taxon>
        <taxon>Liliopsida</taxon>
        <taxon>Poales</taxon>
        <taxon>Poaceae</taxon>
        <taxon>BOP clade</taxon>
        <taxon>Oryzoideae</taxon>
        <taxon>Oryzeae</taxon>
        <taxon>Oryzinae</taxon>
        <taxon>Oryza</taxon>
    </lineage>
</organism>
<dbReference type="AlphaFoldDB" id="J3LU19"/>
<dbReference type="EnsemblPlants" id="OB03G45450.1">
    <property type="protein sequence ID" value="OB03G45450.1"/>
    <property type="gene ID" value="OB03G45450"/>
</dbReference>